<dbReference type="Pfam" id="PF22936">
    <property type="entry name" value="Pol_BBD"/>
    <property type="match status" value="1"/>
</dbReference>
<accession>W8BHY5</accession>
<dbReference type="Pfam" id="PF13976">
    <property type="entry name" value="gag_pre-integrs"/>
    <property type="match status" value="1"/>
</dbReference>
<dbReference type="InterPro" id="IPR039537">
    <property type="entry name" value="Retrotran_Ty1/copia-like"/>
</dbReference>
<dbReference type="PANTHER" id="PTHR42648:SF28">
    <property type="entry name" value="TRANSPOSON-ENCODED PROTEIN WITH RIBONUCLEASE H-LIKE AND RETROVIRUS ZINC FINGER-LIKE DOMAINS"/>
    <property type="match status" value="1"/>
</dbReference>
<feature type="domain" description="Integrase catalytic" evidence="2">
    <location>
        <begin position="255"/>
        <end position="429"/>
    </location>
</feature>
<dbReference type="SUPFAM" id="SSF53098">
    <property type="entry name" value="Ribonuclease H-like"/>
    <property type="match status" value="1"/>
</dbReference>
<dbReference type="Pfam" id="PF00665">
    <property type="entry name" value="rve"/>
    <property type="match status" value="1"/>
</dbReference>
<name>W8BHY5_CERCA</name>
<dbReference type="PANTHER" id="PTHR42648">
    <property type="entry name" value="TRANSPOSASE, PUTATIVE-RELATED"/>
    <property type="match status" value="1"/>
</dbReference>
<dbReference type="AlphaFoldDB" id="W8BHY5"/>
<dbReference type="InterPro" id="IPR001584">
    <property type="entry name" value="Integrase_cat-core"/>
</dbReference>
<feature type="non-terminal residue" evidence="3">
    <location>
        <position position="432"/>
    </location>
</feature>
<dbReference type="PROSITE" id="PS50994">
    <property type="entry name" value="INTEGRASE"/>
    <property type="match status" value="1"/>
</dbReference>
<reference evidence="3" key="1">
    <citation type="submission" date="2013-07" db="EMBL/GenBank/DDBJ databases">
        <authorList>
            <person name="Geib S."/>
        </authorList>
    </citation>
    <scope>NUCLEOTIDE SEQUENCE</scope>
</reference>
<reference evidence="3" key="2">
    <citation type="journal article" date="2014" name="BMC Genomics">
        <title>A genomic perspective to assessing quality of mass-reared SIT flies used in Mediterranean fruit fly (Ceratitis capitata) eradication in California.</title>
        <authorList>
            <person name="Calla B."/>
            <person name="Hall B."/>
            <person name="Hou S."/>
            <person name="Geib S.M."/>
        </authorList>
    </citation>
    <scope>NUCLEOTIDE SEQUENCE</scope>
</reference>
<dbReference type="GO" id="GO:0006508">
    <property type="term" value="P:proteolysis"/>
    <property type="evidence" value="ECO:0007669"/>
    <property type="project" value="UniProtKB-KW"/>
</dbReference>
<dbReference type="InterPro" id="IPR025724">
    <property type="entry name" value="GAG-pre-integrase_dom"/>
</dbReference>
<evidence type="ECO:0000259" key="2">
    <source>
        <dbReference type="PROSITE" id="PS50994"/>
    </source>
</evidence>
<evidence type="ECO:0000256" key="1">
    <source>
        <dbReference type="ARBA" id="ARBA00022670"/>
    </source>
</evidence>
<keyword evidence="1" id="KW-0645">Protease</keyword>
<dbReference type="GO" id="GO:0003676">
    <property type="term" value="F:nucleic acid binding"/>
    <property type="evidence" value="ECO:0007669"/>
    <property type="project" value="InterPro"/>
</dbReference>
<protein>
    <submittedName>
        <fullName evidence="3">Copia protein</fullName>
    </submittedName>
</protein>
<gene>
    <name evidence="3" type="primary">COPIA</name>
</gene>
<dbReference type="Gene3D" id="3.30.420.10">
    <property type="entry name" value="Ribonuclease H-like superfamily/Ribonuclease H"/>
    <property type="match status" value="1"/>
</dbReference>
<dbReference type="InterPro" id="IPR012337">
    <property type="entry name" value="RNaseH-like_sf"/>
</dbReference>
<dbReference type="GO" id="GO:0015074">
    <property type="term" value="P:DNA integration"/>
    <property type="evidence" value="ECO:0007669"/>
    <property type="project" value="InterPro"/>
</dbReference>
<dbReference type="GO" id="GO:0008233">
    <property type="term" value="F:peptidase activity"/>
    <property type="evidence" value="ECO:0007669"/>
    <property type="project" value="UniProtKB-KW"/>
</dbReference>
<evidence type="ECO:0000313" key="3">
    <source>
        <dbReference type="EMBL" id="JAB89314.1"/>
    </source>
</evidence>
<keyword evidence="1" id="KW-0378">Hydrolase</keyword>
<dbReference type="InterPro" id="IPR036397">
    <property type="entry name" value="RNaseH_sf"/>
</dbReference>
<sequence>MVYYTERSKKSNEQRTGNYYKKEKKNIRCYNYGLRGHYAAECKLKMVNKYAEKSKDMRLSILVGAATAGISLTRTSWCLDSGATTHMCCERQFFTSLSPIAEKVWLADNNTVEACGRGNIRMKVGAVTLTAENVLYIPALQHNFLSVSRITSRDSKVKFLKSGAQIQDKNGNFMLKAERINDLYVFESQTGNENICNFAKNKEDNLMRWHNRFGHIHIAALKEMASKRIVHGLNLSESNNNNQCKTCAESKICTKPFVPSDHKSNKLLEIIHSDVCGPMNKRSFSGFQYFVTFIDDKSRYIHVRLLKSKADVFDAFKSFKAIVELETENKIKILRTDNGREYLNQAFDRYLTESGIKRQTTVPYTPQQNGIAERANRTLVEMARSMLVYSGLDEAYWAEAITTAAYIRNRSVTKALINKTPFEVFKNRKPSV</sequence>
<proteinExistence type="evidence at transcript level"/>
<dbReference type="InterPro" id="IPR054722">
    <property type="entry name" value="PolX-like_BBD"/>
</dbReference>
<organism evidence="3">
    <name type="scientific">Ceratitis capitata</name>
    <name type="common">Mediterranean fruit fly</name>
    <name type="synonym">Tephritis capitata</name>
    <dbReference type="NCBI Taxonomy" id="7213"/>
    <lineage>
        <taxon>Eukaryota</taxon>
        <taxon>Metazoa</taxon>
        <taxon>Ecdysozoa</taxon>
        <taxon>Arthropoda</taxon>
        <taxon>Hexapoda</taxon>
        <taxon>Insecta</taxon>
        <taxon>Pterygota</taxon>
        <taxon>Neoptera</taxon>
        <taxon>Endopterygota</taxon>
        <taxon>Diptera</taxon>
        <taxon>Brachycera</taxon>
        <taxon>Muscomorpha</taxon>
        <taxon>Tephritoidea</taxon>
        <taxon>Tephritidae</taxon>
        <taxon>Ceratitis</taxon>
        <taxon>Ceratitis</taxon>
    </lineage>
</organism>
<dbReference type="EMBL" id="GAMC01017241">
    <property type="protein sequence ID" value="JAB89314.1"/>
    <property type="molecule type" value="mRNA"/>
</dbReference>